<evidence type="ECO:0000313" key="2">
    <source>
        <dbReference type="EMBL" id="ORZ30778.1"/>
    </source>
</evidence>
<gene>
    <name evidence="2" type="ORF">BCR44DRAFT_1516683</name>
</gene>
<sequence length="149" mass="16819">MQQTPILQTYQVWDLAALVLAAATFPLCLLPLRLIRKDYNRASSSRQLRRNHLLLLILWIAITASHTLLILFPIVGFFEQVCEDGTPMSLDTANQFLKRCKRSYINTLVEAMEVLTLPAYPALMVSTYLQLLPTTVPAPALYRAANSSR</sequence>
<protein>
    <submittedName>
        <fullName evidence="2">Uncharacterized protein</fullName>
    </submittedName>
</protein>
<proteinExistence type="predicted"/>
<evidence type="ECO:0000313" key="3">
    <source>
        <dbReference type="Proteomes" id="UP000193411"/>
    </source>
</evidence>
<feature type="transmembrane region" description="Helical" evidence="1">
    <location>
        <begin position="53"/>
        <end position="78"/>
    </location>
</feature>
<dbReference type="AlphaFoldDB" id="A0A1Y2H854"/>
<keyword evidence="1" id="KW-1133">Transmembrane helix</keyword>
<keyword evidence="3" id="KW-1185">Reference proteome</keyword>
<feature type="transmembrane region" description="Helical" evidence="1">
    <location>
        <begin position="12"/>
        <end position="32"/>
    </location>
</feature>
<keyword evidence="1" id="KW-0472">Membrane</keyword>
<accession>A0A1Y2H854</accession>
<dbReference type="Proteomes" id="UP000193411">
    <property type="component" value="Unassembled WGS sequence"/>
</dbReference>
<keyword evidence="1" id="KW-0812">Transmembrane</keyword>
<organism evidence="2 3">
    <name type="scientific">Catenaria anguillulae PL171</name>
    <dbReference type="NCBI Taxonomy" id="765915"/>
    <lineage>
        <taxon>Eukaryota</taxon>
        <taxon>Fungi</taxon>
        <taxon>Fungi incertae sedis</taxon>
        <taxon>Blastocladiomycota</taxon>
        <taxon>Blastocladiomycetes</taxon>
        <taxon>Blastocladiales</taxon>
        <taxon>Catenariaceae</taxon>
        <taxon>Catenaria</taxon>
    </lineage>
</organism>
<comment type="caution">
    <text evidence="2">The sequence shown here is derived from an EMBL/GenBank/DDBJ whole genome shotgun (WGS) entry which is preliminary data.</text>
</comment>
<dbReference type="EMBL" id="MCFL01000074">
    <property type="protein sequence ID" value="ORZ30778.1"/>
    <property type="molecule type" value="Genomic_DNA"/>
</dbReference>
<reference evidence="2 3" key="1">
    <citation type="submission" date="2016-07" db="EMBL/GenBank/DDBJ databases">
        <title>Pervasive Adenine N6-methylation of Active Genes in Fungi.</title>
        <authorList>
            <consortium name="DOE Joint Genome Institute"/>
            <person name="Mondo S.J."/>
            <person name="Dannebaum R.O."/>
            <person name="Kuo R.C."/>
            <person name="Labutti K."/>
            <person name="Haridas S."/>
            <person name="Kuo A."/>
            <person name="Salamov A."/>
            <person name="Ahrendt S.R."/>
            <person name="Lipzen A."/>
            <person name="Sullivan W."/>
            <person name="Andreopoulos W.B."/>
            <person name="Clum A."/>
            <person name="Lindquist E."/>
            <person name="Daum C."/>
            <person name="Ramamoorthy G.K."/>
            <person name="Gryganskyi A."/>
            <person name="Culley D."/>
            <person name="Magnuson J.K."/>
            <person name="James T.Y."/>
            <person name="O'Malley M.A."/>
            <person name="Stajich J.E."/>
            <person name="Spatafora J.W."/>
            <person name="Visel A."/>
            <person name="Grigoriev I.V."/>
        </authorList>
    </citation>
    <scope>NUCLEOTIDE SEQUENCE [LARGE SCALE GENOMIC DNA]</scope>
    <source>
        <strain evidence="2 3">PL171</strain>
    </source>
</reference>
<name>A0A1Y2H854_9FUNG</name>
<evidence type="ECO:0000256" key="1">
    <source>
        <dbReference type="SAM" id="Phobius"/>
    </source>
</evidence>